<dbReference type="Proteomes" id="UP000011991">
    <property type="component" value="Unassembled WGS sequence"/>
</dbReference>
<reference evidence="2 3" key="1">
    <citation type="journal article" date="2013" name="Mar. Genomics">
        <title>Expression of sulfatases in Rhodopirellula baltica and the diversity of sulfatases in the genus Rhodopirellula.</title>
        <authorList>
            <person name="Wegner C.E."/>
            <person name="Richter-Heitmann T."/>
            <person name="Klindworth A."/>
            <person name="Klockow C."/>
            <person name="Richter M."/>
            <person name="Achstetter T."/>
            <person name="Glockner F.O."/>
            <person name="Harder J."/>
        </authorList>
    </citation>
    <scope>NUCLEOTIDE SEQUENCE [LARGE SCALE GENOMIC DNA]</scope>
    <source>
        <strain evidence="2 3">SM1</strain>
    </source>
</reference>
<dbReference type="PATRIC" id="fig|1265738.3.peg.3133"/>
<evidence type="ECO:0000313" key="3">
    <source>
        <dbReference type="Proteomes" id="UP000011991"/>
    </source>
</evidence>
<keyword evidence="3" id="KW-1185">Reference proteome</keyword>
<evidence type="ECO:0000313" key="2">
    <source>
        <dbReference type="EMBL" id="EMI19937.1"/>
    </source>
</evidence>
<evidence type="ECO:0000256" key="1">
    <source>
        <dbReference type="SAM" id="MobiDB-lite"/>
    </source>
</evidence>
<proteinExistence type="predicted"/>
<name>M5RX05_9BACT</name>
<gene>
    <name evidence="2" type="ORF">RMSM_03137</name>
</gene>
<organism evidence="2 3">
    <name type="scientific">Rhodopirellula maiorica SM1</name>
    <dbReference type="NCBI Taxonomy" id="1265738"/>
    <lineage>
        <taxon>Bacteria</taxon>
        <taxon>Pseudomonadati</taxon>
        <taxon>Planctomycetota</taxon>
        <taxon>Planctomycetia</taxon>
        <taxon>Pirellulales</taxon>
        <taxon>Pirellulaceae</taxon>
        <taxon>Novipirellula</taxon>
    </lineage>
</organism>
<feature type="compositionally biased region" description="Polar residues" evidence="1">
    <location>
        <begin position="90"/>
        <end position="114"/>
    </location>
</feature>
<accession>M5RX05</accession>
<comment type="caution">
    <text evidence="2">The sequence shown here is derived from an EMBL/GenBank/DDBJ whole genome shotgun (WGS) entry which is preliminary data.</text>
</comment>
<dbReference type="EMBL" id="ANOG01000457">
    <property type="protein sequence ID" value="EMI19937.1"/>
    <property type="molecule type" value="Genomic_DNA"/>
</dbReference>
<feature type="region of interest" description="Disordered" evidence="1">
    <location>
        <begin position="89"/>
        <end position="118"/>
    </location>
</feature>
<protein>
    <submittedName>
        <fullName evidence="2">Uncharacterized protein</fullName>
    </submittedName>
</protein>
<dbReference type="AlphaFoldDB" id="M5RX05"/>
<sequence length="307" mass="34828">MPADAQWVVHIDYESLSDSKVLQKIRDEKPMLRKMVQGWMNKRYGIDPPEDLKSLTMFSRDYRQYTGTVVIQASYETDKIESRLRKATNHRTTQWQDHTLHTVTLSKQKPSEQGPSGDEEMTVVMVDSDTILLASSVDNAKQALKLLSGDSPSLDGKDSPLLTDAIKNAWMYGAAINLGELKKHPVSMPILAQHQQINWSFGEQSDGMLYEQADFVAQSEEVAKQTKAILDGIVAYERLWSEGSEPMATLMENVEITHEGKTTGFRWQGSSDQVVAAMDDLFARMETWKPILMKNHQPHQNQKQRSE</sequence>